<sequence length="143" mass="17128">MRWNTFDQISIYLKYYCKPNQLQKIKKSRKLALILKRAMLYVTISIDKQLDLNKKKKHFPLILLAQNLKKKIIDNSLLCRNQYLRLIKIIDNIYNNQILKIVELHSALIIKLIVISIKVYQVREHIYRLDDLTTTKNTEMVNN</sequence>
<protein>
    <submittedName>
        <fullName evidence="1">Uncharacterized protein</fullName>
    </submittedName>
</protein>
<accession>A0A3M7S5V9</accession>
<comment type="caution">
    <text evidence="1">The sequence shown here is derived from an EMBL/GenBank/DDBJ whole genome shotgun (WGS) entry which is preliminary data.</text>
</comment>
<dbReference type="Proteomes" id="UP000276133">
    <property type="component" value="Unassembled WGS sequence"/>
</dbReference>
<name>A0A3M7S5V9_BRAPC</name>
<organism evidence="1 2">
    <name type="scientific">Brachionus plicatilis</name>
    <name type="common">Marine rotifer</name>
    <name type="synonym">Brachionus muelleri</name>
    <dbReference type="NCBI Taxonomy" id="10195"/>
    <lineage>
        <taxon>Eukaryota</taxon>
        <taxon>Metazoa</taxon>
        <taxon>Spiralia</taxon>
        <taxon>Gnathifera</taxon>
        <taxon>Rotifera</taxon>
        <taxon>Eurotatoria</taxon>
        <taxon>Monogononta</taxon>
        <taxon>Pseudotrocha</taxon>
        <taxon>Ploima</taxon>
        <taxon>Brachionidae</taxon>
        <taxon>Brachionus</taxon>
    </lineage>
</organism>
<proteinExistence type="predicted"/>
<evidence type="ECO:0000313" key="2">
    <source>
        <dbReference type="Proteomes" id="UP000276133"/>
    </source>
</evidence>
<dbReference type="EMBL" id="REGN01001975">
    <property type="protein sequence ID" value="RNA31186.1"/>
    <property type="molecule type" value="Genomic_DNA"/>
</dbReference>
<gene>
    <name evidence="1" type="ORF">BpHYR1_015937</name>
</gene>
<evidence type="ECO:0000313" key="1">
    <source>
        <dbReference type="EMBL" id="RNA31186.1"/>
    </source>
</evidence>
<reference evidence="1 2" key="1">
    <citation type="journal article" date="2018" name="Sci. Rep.">
        <title>Genomic signatures of local adaptation to the degree of environmental predictability in rotifers.</title>
        <authorList>
            <person name="Franch-Gras L."/>
            <person name="Hahn C."/>
            <person name="Garcia-Roger E.M."/>
            <person name="Carmona M.J."/>
            <person name="Serra M."/>
            <person name="Gomez A."/>
        </authorList>
    </citation>
    <scope>NUCLEOTIDE SEQUENCE [LARGE SCALE GENOMIC DNA]</scope>
    <source>
        <strain evidence="1">HYR1</strain>
    </source>
</reference>
<dbReference type="AlphaFoldDB" id="A0A3M7S5V9"/>
<keyword evidence="2" id="KW-1185">Reference proteome</keyword>